<gene>
    <name evidence="1" type="ORF">AVEN_136624_1</name>
</gene>
<evidence type="ECO:0000313" key="2">
    <source>
        <dbReference type="Proteomes" id="UP000499080"/>
    </source>
</evidence>
<keyword evidence="2" id="KW-1185">Reference proteome</keyword>
<organism evidence="1 2">
    <name type="scientific">Araneus ventricosus</name>
    <name type="common">Orbweaver spider</name>
    <name type="synonym">Epeira ventricosa</name>
    <dbReference type="NCBI Taxonomy" id="182803"/>
    <lineage>
        <taxon>Eukaryota</taxon>
        <taxon>Metazoa</taxon>
        <taxon>Ecdysozoa</taxon>
        <taxon>Arthropoda</taxon>
        <taxon>Chelicerata</taxon>
        <taxon>Arachnida</taxon>
        <taxon>Araneae</taxon>
        <taxon>Araneomorphae</taxon>
        <taxon>Entelegynae</taxon>
        <taxon>Araneoidea</taxon>
        <taxon>Araneidae</taxon>
        <taxon>Araneus</taxon>
    </lineage>
</organism>
<dbReference type="Proteomes" id="UP000499080">
    <property type="component" value="Unassembled WGS sequence"/>
</dbReference>
<dbReference type="EMBL" id="BGPR01000164">
    <property type="protein sequence ID" value="GBM01067.1"/>
    <property type="molecule type" value="Genomic_DNA"/>
</dbReference>
<name>A0A4Y2CBF9_ARAVE</name>
<evidence type="ECO:0000313" key="1">
    <source>
        <dbReference type="EMBL" id="GBM01067.1"/>
    </source>
</evidence>
<protein>
    <submittedName>
        <fullName evidence="1">Uncharacterized protein</fullName>
    </submittedName>
</protein>
<sequence>MAEGHELKEEGYGVLSSPLSAGDLPPFAQMCKQILLILQRRQPPHSYIEPRVPLTFRSDFSAFQEFQPWQAVWLISIDFYRFFLLAFQNIQFICEVNGRRKKPMKSSDRFRCWNSNEFEIRWNGRP</sequence>
<accession>A0A4Y2CBF9</accession>
<dbReference type="AlphaFoldDB" id="A0A4Y2CBF9"/>
<reference evidence="1 2" key="1">
    <citation type="journal article" date="2019" name="Sci. Rep.">
        <title>Orb-weaving spider Araneus ventricosus genome elucidates the spidroin gene catalogue.</title>
        <authorList>
            <person name="Kono N."/>
            <person name="Nakamura H."/>
            <person name="Ohtoshi R."/>
            <person name="Moran D.A.P."/>
            <person name="Shinohara A."/>
            <person name="Yoshida Y."/>
            <person name="Fujiwara M."/>
            <person name="Mori M."/>
            <person name="Tomita M."/>
            <person name="Arakawa K."/>
        </authorList>
    </citation>
    <scope>NUCLEOTIDE SEQUENCE [LARGE SCALE GENOMIC DNA]</scope>
</reference>
<comment type="caution">
    <text evidence="1">The sequence shown here is derived from an EMBL/GenBank/DDBJ whole genome shotgun (WGS) entry which is preliminary data.</text>
</comment>
<proteinExistence type="predicted"/>